<proteinExistence type="inferred from homology"/>
<keyword evidence="5 9" id="KW-0808">Transferase</keyword>
<evidence type="ECO:0000259" key="10">
    <source>
        <dbReference type="PROSITE" id="PS50972"/>
    </source>
</evidence>
<comment type="pathway">
    <text evidence="3 9">Cofactor biosynthesis; tetrahydrofolate biosynthesis; 7,8-dihydrofolate from 2-amino-4-hydroxy-6-hydroxymethyl-7,8-dihydropteridine diphosphate and 4-aminobenzoate: step 1/2.</text>
</comment>
<dbReference type="InterPro" id="IPR006390">
    <property type="entry name" value="DHP_synth_dom"/>
</dbReference>
<dbReference type="PANTHER" id="PTHR20941:SF1">
    <property type="entry name" value="FOLIC ACID SYNTHESIS PROTEIN FOL1"/>
    <property type="match status" value="1"/>
</dbReference>
<dbReference type="PROSITE" id="PS00793">
    <property type="entry name" value="DHPS_2"/>
    <property type="match status" value="1"/>
</dbReference>
<evidence type="ECO:0000256" key="5">
    <source>
        <dbReference type="ARBA" id="ARBA00022679"/>
    </source>
</evidence>
<protein>
    <recommendedName>
        <fullName evidence="4 9">Dihydropteroate synthase</fullName>
        <shortName evidence="9">DHPS</shortName>
        <ecNumber evidence="4 9">2.5.1.15</ecNumber>
    </recommendedName>
    <alternativeName>
        <fullName evidence="9">Dihydropteroate pyrophosphorylase</fullName>
    </alternativeName>
</protein>
<dbReference type="PANTHER" id="PTHR20941">
    <property type="entry name" value="FOLATE SYNTHESIS PROTEINS"/>
    <property type="match status" value="1"/>
</dbReference>
<dbReference type="RefSeq" id="WP_189688286.1">
    <property type="nucleotide sequence ID" value="NZ_BMYK01000011.1"/>
</dbReference>
<keyword evidence="6 9" id="KW-0479">Metal-binding</keyword>
<dbReference type="EMBL" id="BMYK01000011">
    <property type="protein sequence ID" value="GHC88633.1"/>
    <property type="molecule type" value="Genomic_DNA"/>
</dbReference>
<dbReference type="Pfam" id="PF00809">
    <property type="entry name" value="Pterin_bind"/>
    <property type="match status" value="1"/>
</dbReference>
<keyword evidence="8 9" id="KW-0289">Folate biosynthesis</keyword>
<keyword evidence="7 9" id="KW-0460">Magnesium</keyword>
<feature type="domain" description="Pterin-binding" evidence="10">
    <location>
        <begin position="15"/>
        <end position="279"/>
    </location>
</feature>
<gene>
    <name evidence="11" type="primary">folP</name>
    <name evidence="11" type="ORF">GCM10007320_35660</name>
</gene>
<evidence type="ECO:0000313" key="12">
    <source>
        <dbReference type="Proteomes" id="UP000626210"/>
    </source>
</evidence>
<name>A0ABQ3G4X3_9BURK</name>
<dbReference type="Proteomes" id="UP000626210">
    <property type="component" value="Unassembled WGS sequence"/>
</dbReference>
<comment type="similarity">
    <text evidence="9">Belongs to the DHPS family.</text>
</comment>
<comment type="cofactor">
    <cofactor evidence="2 9">
        <name>Mg(2+)</name>
        <dbReference type="ChEBI" id="CHEBI:18420"/>
    </cofactor>
</comment>
<evidence type="ECO:0000313" key="11">
    <source>
        <dbReference type="EMBL" id="GHC88633.1"/>
    </source>
</evidence>
<evidence type="ECO:0000256" key="3">
    <source>
        <dbReference type="ARBA" id="ARBA00004763"/>
    </source>
</evidence>
<evidence type="ECO:0000256" key="6">
    <source>
        <dbReference type="ARBA" id="ARBA00022723"/>
    </source>
</evidence>
<evidence type="ECO:0000256" key="1">
    <source>
        <dbReference type="ARBA" id="ARBA00000012"/>
    </source>
</evidence>
<organism evidence="11 12">
    <name type="scientific">Pseudorhodoferax aquiterrae</name>
    <dbReference type="NCBI Taxonomy" id="747304"/>
    <lineage>
        <taxon>Bacteria</taxon>
        <taxon>Pseudomonadati</taxon>
        <taxon>Pseudomonadota</taxon>
        <taxon>Betaproteobacteria</taxon>
        <taxon>Burkholderiales</taxon>
        <taxon>Comamonadaceae</taxon>
    </lineage>
</organism>
<reference evidence="12" key="1">
    <citation type="journal article" date="2019" name="Int. J. Syst. Evol. Microbiol.">
        <title>The Global Catalogue of Microorganisms (GCM) 10K type strain sequencing project: providing services to taxonomists for standard genome sequencing and annotation.</title>
        <authorList>
            <consortium name="The Broad Institute Genomics Platform"/>
            <consortium name="The Broad Institute Genome Sequencing Center for Infectious Disease"/>
            <person name="Wu L."/>
            <person name="Ma J."/>
        </authorList>
    </citation>
    <scope>NUCLEOTIDE SEQUENCE [LARGE SCALE GENOMIC DNA]</scope>
    <source>
        <strain evidence="12">KCTC 23314</strain>
    </source>
</reference>
<dbReference type="PROSITE" id="PS50972">
    <property type="entry name" value="PTERIN_BINDING"/>
    <property type="match status" value="1"/>
</dbReference>
<evidence type="ECO:0000256" key="7">
    <source>
        <dbReference type="ARBA" id="ARBA00022842"/>
    </source>
</evidence>
<dbReference type="NCBIfam" id="TIGR01496">
    <property type="entry name" value="DHPS"/>
    <property type="match status" value="1"/>
</dbReference>
<comment type="caution">
    <text evidence="11">The sequence shown here is derived from an EMBL/GenBank/DDBJ whole genome shotgun (WGS) entry which is preliminary data.</text>
</comment>
<comment type="function">
    <text evidence="9">Catalyzes the condensation of para-aminobenzoate (pABA) with 6-hydroxymethyl-7,8-dihydropterin diphosphate (DHPt-PP) to form 7,8-dihydropteroate (H2Pte), the immediate precursor of folate derivatives.</text>
</comment>
<dbReference type="InterPro" id="IPR011005">
    <property type="entry name" value="Dihydropteroate_synth-like_sf"/>
</dbReference>
<dbReference type="InterPro" id="IPR000489">
    <property type="entry name" value="Pterin-binding_dom"/>
</dbReference>
<keyword evidence="12" id="KW-1185">Reference proteome</keyword>
<sequence>MFWQTSRHLIDLRQPRVMGIVNLTPDSFSDGGHHAGPGAALRHCEQLLAEGAGILDLGAESSRPGAAVLPADEELARLLPVLRDAVRLGVPVSVDTYKPRVMQAALDLGADIVNDIWALRWHDAAAGEAPAAAQAVVAAHPNCGVCLMHMHGEPATMQRQPMDGDAPAQVRSFLAEATLQLRARGVAAERIVLDPGVGFGKTVAQNFALLAHQADLLALGHALLVGWSRKSSLAAVAGGADRPASERLVPSVAAAVLAVERGARIVRVHDVRDTVAALRVWRAATPPTFDDTPQEGNTP</sequence>
<evidence type="ECO:0000256" key="9">
    <source>
        <dbReference type="RuleBase" id="RU361205"/>
    </source>
</evidence>
<evidence type="ECO:0000256" key="8">
    <source>
        <dbReference type="ARBA" id="ARBA00022909"/>
    </source>
</evidence>
<evidence type="ECO:0000256" key="2">
    <source>
        <dbReference type="ARBA" id="ARBA00001946"/>
    </source>
</evidence>
<dbReference type="InterPro" id="IPR045031">
    <property type="entry name" value="DHP_synth-like"/>
</dbReference>
<dbReference type="Gene3D" id="3.20.20.20">
    <property type="entry name" value="Dihydropteroate synthase-like"/>
    <property type="match status" value="1"/>
</dbReference>
<evidence type="ECO:0000256" key="4">
    <source>
        <dbReference type="ARBA" id="ARBA00012458"/>
    </source>
</evidence>
<dbReference type="SUPFAM" id="SSF51717">
    <property type="entry name" value="Dihydropteroate synthetase-like"/>
    <property type="match status" value="1"/>
</dbReference>
<dbReference type="PROSITE" id="PS00792">
    <property type="entry name" value="DHPS_1"/>
    <property type="match status" value="1"/>
</dbReference>
<comment type="catalytic activity">
    <reaction evidence="1">
        <text>(7,8-dihydropterin-6-yl)methyl diphosphate + 4-aminobenzoate = 7,8-dihydropteroate + diphosphate</text>
        <dbReference type="Rhea" id="RHEA:19949"/>
        <dbReference type="ChEBI" id="CHEBI:17836"/>
        <dbReference type="ChEBI" id="CHEBI:17839"/>
        <dbReference type="ChEBI" id="CHEBI:33019"/>
        <dbReference type="ChEBI" id="CHEBI:72950"/>
        <dbReference type="EC" id="2.5.1.15"/>
    </reaction>
</comment>
<accession>A0ABQ3G4X3</accession>
<dbReference type="CDD" id="cd00739">
    <property type="entry name" value="DHPS"/>
    <property type="match status" value="1"/>
</dbReference>
<dbReference type="EC" id="2.5.1.15" evidence="4 9"/>